<name>A0ABR3G458_9PEZI</name>
<organism evidence="1 2">
    <name type="scientific">Discina gigas</name>
    <dbReference type="NCBI Taxonomy" id="1032678"/>
    <lineage>
        <taxon>Eukaryota</taxon>
        <taxon>Fungi</taxon>
        <taxon>Dikarya</taxon>
        <taxon>Ascomycota</taxon>
        <taxon>Pezizomycotina</taxon>
        <taxon>Pezizomycetes</taxon>
        <taxon>Pezizales</taxon>
        <taxon>Discinaceae</taxon>
        <taxon>Discina</taxon>
    </lineage>
</organism>
<reference evidence="1 2" key="1">
    <citation type="submission" date="2024-02" db="EMBL/GenBank/DDBJ databases">
        <title>Discinaceae phylogenomics.</title>
        <authorList>
            <person name="Dirks A.C."/>
            <person name="James T.Y."/>
        </authorList>
    </citation>
    <scope>NUCLEOTIDE SEQUENCE [LARGE SCALE GENOMIC DNA]</scope>
    <source>
        <strain evidence="1 2">ACD0624</strain>
    </source>
</reference>
<keyword evidence="2" id="KW-1185">Reference proteome</keyword>
<proteinExistence type="predicted"/>
<protein>
    <submittedName>
        <fullName evidence="1">Uncharacterized protein</fullName>
    </submittedName>
</protein>
<comment type="caution">
    <text evidence="1">The sequence shown here is derived from an EMBL/GenBank/DDBJ whole genome shotgun (WGS) entry which is preliminary data.</text>
</comment>
<feature type="non-terminal residue" evidence="1">
    <location>
        <position position="92"/>
    </location>
</feature>
<evidence type="ECO:0000313" key="2">
    <source>
        <dbReference type="Proteomes" id="UP001447188"/>
    </source>
</evidence>
<accession>A0ABR3G458</accession>
<dbReference type="EMBL" id="JBBBZM010000397">
    <property type="protein sequence ID" value="KAL0630733.1"/>
    <property type="molecule type" value="Genomic_DNA"/>
</dbReference>
<evidence type="ECO:0000313" key="1">
    <source>
        <dbReference type="EMBL" id="KAL0630733.1"/>
    </source>
</evidence>
<gene>
    <name evidence="1" type="ORF">Q9L58_010414</name>
</gene>
<dbReference type="Proteomes" id="UP001447188">
    <property type="component" value="Unassembled WGS sequence"/>
</dbReference>
<sequence length="92" mass="10484">MKQYVLLEEPITSSTCLIALVLELWNCANEEMILDVIKCNDSKGQVAPRHLINEKVNCASLYQLQYYVGSTKTIQLIKYLSKNNPFSSISDR</sequence>